<keyword evidence="2" id="KW-1185">Reference proteome</keyword>
<protein>
    <submittedName>
        <fullName evidence="1">Uncharacterized protein</fullName>
    </submittedName>
</protein>
<evidence type="ECO:0000313" key="1">
    <source>
        <dbReference type="EMBL" id="SJZ67952.1"/>
    </source>
</evidence>
<dbReference type="STRING" id="634771.SAMN04488128_1011166"/>
<dbReference type="RefSeq" id="WP_078667782.1">
    <property type="nucleotide sequence ID" value="NZ_FUWZ01000001.1"/>
</dbReference>
<evidence type="ECO:0000313" key="2">
    <source>
        <dbReference type="Proteomes" id="UP000190367"/>
    </source>
</evidence>
<name>A0A1T4MLT4_9BACT</name>
<proteinExistence type="predicted"/>
<organism evidence="1 2">
    <name type="scientific">Chitinophaga eiseniae</name>
    <dbReference type="NCBI Taxonomy" id="634771"/>
    <lineage>
        <taxon>Bacteria</taxon>
        <taxon>Pseudomonadati</taxon>
        <taxon>Bacteroidota</taxon>
        <taxon>Chitinophagia</taxon>
        <taxon>Chitinophagales</taxon>
        <taxon>Chitinophagaceae</taxon>
        <taxon>Chitinophaga</taxon>
    </lineage>
</organism>
<gene>
    <name evidence="1" type="ORF">SAMN04488128_1011166</name>
</gene>
<dbReference type="EMBL" id="FUWZ01000001">
    <property type="protein sequence ID" value="SJZ67952.1"/>
    <property type="molecule type" value="Genomic_DNA"/>
</dbReference>
<dbReference type="OrthoDB" id="636834at2"/>
<dbReference type="AlphaFoldDB" id="A0A1T4MLT4"/>
<sequence>MQRKFSLEWFEVFISKTLLSANLNTAAITASFIRESLRKAAAEKDRIRMDLLREMFSATNEEQMRVSVKRYQLLLIHLLDELHHQDVANGYNRLLRKLYSCIREYLKELLMLIENHFSRYFDLEQKVPESYLSLCREELSKGITSLEERLYKAKQDDRLVQILINHLWAFVNSHRVQMTYRDFMYVKDAWNELQHSRLYEKHGRSLPLLVELLIRINYNTPVFVCYFIHDYMAAQLSTVTTTDEKIAIVHRLKSKVRKVNRLPNLRMLSDLPDIGDQIMDMLSEELSFLQPVAATVVHDSSGNEYKVQTNLPVPMLAAIFRLFKESGVILNSNIKKLLEFISAHYSSMKQEKISYTHLHSSYYDIDQRNKERLYDMLMQLAKECRKL</sequence>
<reference evidence="2" key="1">
    <citation type="submission" date="2017-02" db="EMBL/GenBank/DDBJ databases">
        <authorList>
            <person name="Varghese N."/>
            <person name="Submissions S."/>
        </authorList>
    </citation>
    <scope>NUCLEOTIDE SEQUENCE [LARGE SCALE GENOMIC DNA]</scope>
    <source>
        <strain evidence="2">DSM 22224</strain>
    </source>
</reference>
<dbReference type="Proteomes" id="UP000190367">
    <property type="component" value="Unassembled WGS sequence"/>
</dbReference>
<accession>A0A1T4MLT4</accession>